<comment type="similarity">
    <text evidence="4">Belongs to the cyclic nucleotide phosphodiesterase class-III family.</text>
</comment>
<dbReference type="PANTHER" id="PTHR42988">
    <property type="entry name" value="PHOSPHOHYDROLASE"/>
    <property type="match status" value="1"/>
</dbReference>
<evidence type="ECO:0000313" key="6">
    <source>
        <dbReference type="EMBL" id="MDR6582576.1"/>
    </source>
</evidence>
<proteinExistence type="inferred from homology"/>
<gene>
    <name evidence="6" type="ORF">J2W50_000751</name>
</gene>
<dbReference type="Gene3D" id="3.60.21.10">
    <property type="match status" value="1"/>
</dbReference>
<dbReference type="EMBL" id="JAVDSJ010000001">
    <property type="protein sequence ID" value="MDR6582576.1"/>
    <property type="molecule type" value="Genomic_DNA"/>
</dbReference>
<name>A0ABU1P9J4_9BURK</name>
<dbReference type="CDD" id="cd07400">
    <property type="entry name" value="MPP_1"/>
    <property type="match status" value="1"/>
</dbReference>
<feature type="domain" description="Calcineurin-like phosphoesterase" evidence="5">
    <location>
        <begin position="4"/>
        <end position="190"/>
    </location>
</feature>
<evidence type="ECO:0000313" key="7">
    <source>
        <dbReference type="Proteomes" id="UP001260715"/>
    </source>
</evidence>
<keyword evidence="7" id="KW-1185">Reference proteome</keyword>
<dbReference type="PANTHER" id="PTHR42988:SF2">
    <property type="entry name" value="CYCLIC NUCLEOTIDE PHOSPHODIESTERASE CBUA0032-RELATED"/>
    <property type="match status" value="1"/>
</dbReference>
<dbReference type="Pfam" id="PF00149">
    <property type="entry name" value="Metallophos"/>
    <property type="match status" value="1"/>
</dbReference>
<comment type="caution">
    <text evidence="6">The sequence shown here is derived from an EMBL/GenBank/DDBJ whole genome shotgun (WGS) entry which is preliminary data.</text>
</comment>
<protein>
    <submittedName>
        <fullName evidence="6">3',5'-cyclic AMP phosphodiesterase CpdA</fullName>
    </submittedName>
</protein>
<evidence type="ECO:0000256" key="1">
    <source>
        <dbReference type="ARBA" id="ARBA00022723"/>
    </source>
</evidence>
<keyword evidence="3" id="KW-0408">Iron</keyword>
<keyword evidence="1" id="KW-0479">Metal-binding</keyword>
<dbReference type="Proteomes" id="UP001260715">
    <property type="component" value="Unassembled WGS sequence"/>
</dbReference>
<dbReference type="RefSeq" id="WP_102663842.1">
    <property type="nucleotide sequence ID" value="NZ_JAVDSJ010000001.1"/>
</dbReference>
<accession>A0ABU1P9J4</accession>
<evidence type="ECO:0000256" key="2">
    <source>
        <dbReference type="ARBA" id="ARBA00022801"/>
    </source>
</evidence>
<sequence length="277" mass="30587">MRTLIHLSDLHFGRIDTAIIEPLIAQIHELRPDLVVVSGDLTQRARSSQFKEARQFLDALPKPQLVVPGNHDVPLFNVAARLLQPLRKYKRHITQDLQPSYVDDEIAVVGINTARSLTIQDGRVNDRQIELARRELAAVDDHLVKIIVTHHPFDLPPGPQHHGLVGQAVPAMRAFALCGADLLLAGHVHTSSAVSSAGRYHIPGYSALVVQAGTATSTRGRGESNSFNVLQVQPHEIVVHRLAWQPEARSFALEATQTFVQRGNEWFEQKADGVLGD</sequence>
<dbReference type="InterPro" id="IPR029052">
    <property type="entry name" value="Metallo-depent_PP-like"/>
</dbReference>
<dbReference type="InterPro" id="IPR050884">
    <property type="entry name" value="CNP_phosphodiesterase-III"/>
</dbReference>
<evidence type="ECO:0000256" key="3">
    <source>
        <dbReference type="ARBA" id="ARBA00023004"/>
    </source>
</evidence>
<organism evidence="6 7">
    <name type="scientific">Herbaspirillum frisingense</name>
    <dbReference type="NCBI Taxonomy" id="92645"/>
    <lineage>
        <taxon>Bacteria</taxon>
        <taxon>Pseudomonadati</taxon>
        <taxon>Pseudomonadota</taxon>
        <taxon>Betaproteobacteria</taxon>
        <taxon>Burkholderiales</taxon>
        <taxon>Oxalobacteraceae</taxon>
        <taxon>Herbaspirillum</taxon>
    </lineage>
</organism>
<evidence type="ECO:0000259" key="5">
    <source>
        <dbReference type="Pfam" id="PF00149"/>
    </source>
</evidence>
<reference evidence="6 7" key="1">
    <citation type="submission" date="2023-07" db="EMBL/GenBank/DDBJ databases">
        <title>Sorghum-associated microbial communities from plants grown in Nebraska, USA.</title>
        <authorList>
            <person name="Schachtman D."/>
        </authorList>
    </citation>
    <scope>NUCLEOTIDE SEQUENCE [LARGE SCALE GENOMIC DNA]</scope>
    <source>
        <strain evidence="6 7">596</strain>
    </source>
</reference>
<keyword evidence="2" id="KW-0378">Hydrolase</keyword>
<dbReference type="InterPro" id="IPR004843">
    <property type="entry name" value="Calcineurin-like_PHP"/>
</dbReference>
<dbReference type="SUPFAM" id="SSF56300">
    <property type="entry name" value="Metallo-dependent phosphatases"/>
    <property type="match status" value="1"/>
</dbReference>
<evidence type="ECO:0000256" key="4">
    <source>
        <dbReference type="ARBA" id="ARBA00025742"/>
    </source>
</evidence>